<dbReference type="SUPFAM" id="SSF49562">
    <property type="entry name" value="C2 domain (Calcium/lipid-binding domain, CaLB)"/>
    <property type="match status" value="1"/>
</dbReference>
<dbReference type="EnsemblMetazoa" id="CLYHEMT006974.1">
    <property type="protein sequence ID" value="CLYHEMP006974.1"/>
    <property type="gene ID" value="CLYHEMG006974"/>
</dbReference>
<keyword evidence="7" id="KW-0472">Membrane</keyword>
<dbReference type="Pfam" id="PF00225">
    <property type="entry name" value="Kinesin"/>
    <property type="match status" value="1"/>
</dbReference>
<dbReference type="InterPro" id="IPR000008">
    <property type="entry name" value="C2_dom"/>
</dbReference>
<dbReference type="PRINTS" id="PR00380">
    <property type="entry name" value="KINESINHEAVY"/>
</dbReference>
<comment type="function">
    <text evidence="9">Microtubule-dependent motor protein required for mitochondrion morphology and transport of mitochondria in neuronal cells.</text>
</comment>
<evidence type="ECO:0000313" key="15">
    <source>
        <dbReference type="EnsemblMetazoa" id="CLYHEMP006974.1"/>
    </source>
</evidence>
<dbReference type="AlphaFoldDB" id="A0A7M5U6V4"/>
<dbReference type="GO" id="GO:0003777">
    <property type="term" value="F:microtubule motor activity"/>
    <property type="evidence" value="ECO:0007669"/>
    <property type="project" value="InterPro"/>
</dbReference>
<dbReference type="InterPro" id="IPR001752">
    <property type="entry name" value="Kinesin_motor_dom"/>
</dbReference>
<keyword evidence="16" id="KW-1185">Reference proteome</keyword>
<evidence type="ECO:0000256" key="2">
    <source>
        <dbReference type="ARBA" id="ARBA00022448"/>
    </source>
</evidence>
<name>A0A7M5U6V4_9CNID</name>
<keyword evidence="8 11" id="KW-0505">Motor protein</keyword>
<dbReference type="GO" id="GO:0008017">
    <property type="term" value="F:microtubule binding"/>
    <property type="evidence" value="ECO:0007669"/>
    <property type="project" value="InterPro"/>
</dbReference>
<dbReference type="GO" id="GO:0031966">
    <property type="term" value="C:mitochondrial membrane"/>
    <property type="evidence" value="ECO:0007669"/>
    <property type="project" value="UniProtKB-SubCell"/>
</dbReference>
<keyword evidence="5" id="KW-0175">Coiled coil</keyword>
<dbReference type="GO" id="GO:0007018">
    <property type="term" value="P:microtubule-based movement"/>
    <property type="evidence" value="ECO:0007669"/>
    <property type="project" value="InterPro"/>
</dbReference>
<evidence type="ECO:0000256" key="1">
    <source>
        <dbReference type="ARBA" id="ARBA00004318"/>
    </source>
</evidence>
<comment type="subcellular location">
    <subcellularLocation>
        <location evidence="1">Mitochondrion membrane</location>
        <topology evidence="1">Peripheral membrane protein</topology>
    </subcellularLocation>
</comment>
<evidence type="ECO:0000256" key="9">
    <source>
        <dbReference type="ARBA" id="ARBA00054688"/>
    </source>
</evidence>
<comment type="similarity">
    <text evidence="11">Belongs to the TRAFAC class myosin-kinesin ATPase superfamily. Kinesin family.</text>
</comment>
<keyword evidence="2" id="KW-0813">Transport</keyword>
<feature type="compositionally biased region" description="Basic and acidic residues" evidence="12">
    <location>
        <begin position="381"/>
        <end position="398"/>
    </location>
</feature>
<dbReference type="PROSITE" id="PS50067">
    <property type="entry name" value="KINESIN_MOTOR_2"/>
    <property type="match status" value="1"/>
</dbReference>
<dbReference type="SUPFAM" id="SSF52540">
    <property type="entry name" value="P-loop containing nucleoside triphosphate hydrolases"/>
    <property type="match status" value="1"/>
</dbReference>
<dbReference type="FunFam" id="3.40.850.10:FF:000063">
    <property type="entry name" value="Kinesin-like protein"/>
    <property type="match status" value="1"/>
</dbReference>
<evidence type="ECO:0000259" key="13">
    <source>
        <dbReference type="PROSITE" id="PS50004"/>
    </source>
</evidence>
<evidence type="ECO:0000259" key="14">
    <source>
        <dbReference type="PROSITE" id="PS50067"/>
    </source>
</evidence>
<dbReference type="SMART" id="SM00129">
    <property type="entry name" value="KISc"/>
    <property type="match status" value="1"/>
</dbReference>
<evidence type="ECO:0000256" key="8">
    <source>
        <dbReference type="ARBA" id="ARBA00023175"/>
    </source>
</evidence>
<dbReference type="PROSITE" id="PS50004">
    <property type="entry name" value="C2"/>
    <property type="match status" value="1"/>
</dbReference>
<feature type="domain" description="C2" evidence="13">
    <location>
        <begin position="768"/>
        <end position="896"/>
    </location>
</feature>
<evidence type="ECO:0000256" key="11">
    <source>
        <dbReference type="PROSITE-ProRule" id="PRU00283"/>
    </source>
</evidence>
<evidence type="ECO:0000256" key="12">
    <source>
        <dbReference type="SAM" id="MobiDB-lite"/>
    </source>
</evidence>
<dbReference type="CDD" id="cd22709">
    <property type="entry name" value="FHA_KIF28P"/>
    <property type="match status" value="1"/>
</dbReference>
<proteinExistence type="inferred from homology"/>
<accession>A0A7M5U6V4</accession>
<dbReference type="FunFam" id="2.60.200.20:FF:000034">
    <property type="entry name" value="kinesin-like protein KIF28P"/>
    <property type="match status" value="1"/>
</dbReference>
<feature type="region of interest" description="Disordered" evidence="12">
    <location>
        <begin position="376"/>
        <end position="398"/>
    </location>
</feature>
<dbReference type="InterPro" id="IPR022140">
    <property type="entry name" value="Kinesin-like_KIF1-typ"/>
</dbReference>
<dbReference type="GO" id="GO:0005524">
    <property type="term" value="F:ATP binding"/>
    <property type="evidence" value="ECO:0007669"/>
    <property type="project" value="UniProtKB-UniRule"/>
</dbReference>
<dbReference type="InterPro" id="IPR027417">
    <property type="entry name" value="P-loop_NTPase"/>
</dbReference>
<dbReference type="Gene3D" id="3.40.850.10">
    <property type="entry name" value="Kinesin motor domain"/>
    <property type="match status" value="1"/>
</dbReference>
<keyword evidence="6" id="KW-0496">Mitochondrion</keyword>
<evidence type="ECO:0000256" key="6">
    <source>
        <dbReference type="ARBA" id="ARBA00023128"/>
    </source>
</evidence>
<evidence type="ECO:0000256" key="4">
    <source>
        <dbReference type="ARBA" id="ARBA00022840"/>
    </source>
</evidence>
<evidence type="ECO:0000256" key="5">
    <source>
        <dbReference type="ARBA" id="ARBA00023054"/>
    </source>
</evidence>
<dbReference type="OrthoDB" id="3176171at2759"/>
<reference evidence="15" key="1">
    <citation type="submission" date="2021-01" db="UniProtKB">
        <authorList>
            <consortium name="EnsemblMetazoa"/>
        </authorList>
    </citation>
    <scope>IDENTIFICATION</scope>
</reference>
<evidence type="ECO:0000313" key="16">
    <source>
        <dbReference type="Proteomes" id="UP000594262"/>
    </source>
</evidence>
<dbReference type="PANTHER" id="PTHR47117">
    <property type="entry name" value="STAR-RELATED LIPID TRANSFER PROTEIN 9"/>
    <property type="match status" value="1"/>
</dbReference>
<evidence type="ECO:0000256" key="7">
    <source>
        <dbReference type="ARBA" id="ARBA00023136"/>
    </source>
</evidence>
<dbReference type="InterPro" id="IPR036961">
    <property type="entry name" value="Kinesin_motor_dom_sf"/>
</dbReference>
<evidence type="ECO:0000256" key="10">
    <source>
        <dbReference type="ARBA" id="ARBA00079247"/>
    </source>
</evidence>
<keyword evidence="4 11" id="KW-0067">ATP-binding</keyword>
<dbReference type="SUPFAM" id="SSF49879">
    <property type="entry name" value="SMAD/FHA domain"/>
    <property type="match status" value="1"/>
</dbReference>
<dbReference type="Pfam" id="PF12423">
    <property type="entry name" value="KIF1B"/>
    <property type="match status" value="1"/>
</dbReference>
<protein>
    <recommendedName>
        <fullName evidence="10">Kinesin-like protein 6</fullName>
    </recommendedName>
</protein>
<evidence type="ECO:0000256" key="3">
    <source>
        <dbReference type="ARBA" id="ARBA00022741"/>
    </source>
</evidence>
<dbReference type="InterPro" id="IPR008984">
    <property type="entry name" value="SMAD_FHA_dom_sf"/>
</dbReference>
<dbReference type="Pfam" id="PF00168">
    <property type="entry name" value="C2"/>
    <property type="match status" value="1"/>
</dbReference>
<feature type="domain" description="Kinesin motor" evidence="14">
    <location>
        <begin position="1"/>
        <end position="330"/>
    </location>
</feature>
<keyword evidence="3 11" id="KW-0547">Nucleotide-binding</keyword>
<dbReference type="Gene3D" id="2.60.40.150">
    <property type="entry name" value="C2 domain"/>
    <property type="match status" value="1"/>
</dbReference>
<dbReference type="Proteomes" id="UP000594262">
    <property type="component" value="Unplaced"/>
</dbReference>
<organism evidence="15 16">
    <name type="scientific">Clytia hemisphaerica</name>
    <dbReference type="NCBI Taxonomy" id="252671"/>
    <lineage>
        <taxon>Eukaryota</taxon>
        <taxon>Metazoa</taxon>
        <taxon>Cnidaria</taxon>
        <taxon>Hydrozoa</taxon>
        <taxon>Hydroidolina</taxon>
        <taxon>Leptothecata</taxon>
        <taxon>Obeliida</taxon>
        <taxon>Clytiidae</taxon>
        <taxon>Clytia</taxon>
    </lineage>
</organism>
<sequence>MQGDSTYITDPANMGAEPRKFAFDYSYWSHDGYKEEEDGYLSPTNPSYADQKVVFQDLGEGVLANAWKGYNCSLFAYGQTGSGKSYSMVGYGVNKGVIPITCDRLFQDIDAKKKEGSKTEYQVSLSMLEIYNEQVRDLLNPSTLKIKGGMKVRQNPKTGFYVDGLLLLPVGSYKDINAKIEQGTKNRTVASTNMNATSSRAHTIVALTFTQKGKNENTGQNTTKTSIVNLVDLAGSERADSTGATGDRLKEGSAINKSLSTLGNVIKALADASSGKKTLVPFRDSVLTKLLKNALGGNSKTIMIAALSPADINYDETLSTLRFADRAKAIKTKAVVNESPTDKLIRELREENAKLLERLKQAQGDPAKLAAIAAEQNGEPVDDKPSEAEDTSNKIDEAEVERMKQEMEDRLKRNQEEMEQMKKSWEDRLKEEHNASKAKEEELQKEHEMKKMTAHFWNLNEDPQLTNMVNHFLQPGEYRIGNRKADPAPEILLNGLSILKDHAKVIHDGSTDCIRITPSSGAKCLINGVARVDECELHHGDRVMFGNNHLFVLHHPKDKDLLAKKDAAKKEGKTFVDPEQNFEKAQEEIAQNSGLLNYGDITDKKDSGKSKEDMILQEDLLKILPMINEANAMSEELDKKVAFEPVLISPQARGEKEGKTEVNVKMKDLTNDNEWLWDKNKFINRKFIMQEIYQNFVDGDPDWDVEKEKDPFWEPTDTDVLIGKVHVYLQSLAYKIELDENIAITDYKGNEQGQLTVKLEPCTSSGECLDDDDFVEEPKELIGGALHFKVSIKGALGLPKKFSKGESFCKYKVYIDESENETKRISNTINPNFNHEKIFSFNPVTQLFVDYLMKSSLVIDVRGKQSDDAGKKASVSTKQLMNVEQLNRGRTQTMVKGDEDERYKMLCEINTQKRRAERNAKKLQRINDLVDQLKKENKPSLSVNDLESLLQGPDKKDMQRFHAAAGVVLQGEKLNKDAVANKGKIQSSTACSIQ</sequence>
<dbReference type="Gene3D" id="2.60.200.20">
    <property type="match status" value="1"/>
</dbReference>
<dbReference type="InterPro" id="IPR035892">
    <property type="entry name" value="C2_domain_sf"/>
</dbReference>
<feature type="binding site" evidence="11">
    <location>
        <begin position="78"/>
        <end position="85"/>
    </location>
    <ligand>
        <name>ATP</name>
        <dbReference type="ChEBI" id="CHEBI:30616"/>
    </ligand>
</feature>